<reference evidence="1 2" key="1">
    <citation type="journal article" date="2020" name="Genome Biol. Evol.">
        <title>Comparative genomics of strictly vertically transmitted, feminizing microsporidia endosymbionts of amphipod crustaceans.</title>
        <authorList>
            <person name="Cormier A."/>
            <person name="Chebbi M.A."/>
            <person name="Giraud I."/>
            <person name="Wattier R."/>
            <person name="Teixeira M."/>
            <person name="Gilbert C."/>
            <person name="Rigaud T."/>
            <person name="Cordaux R."/>
        </authorList>
    </citation>
    <scope>NUCLEOTIDE SEQUENCE [LARGE SCALE GENOMIC DNA]</scope>
    <source>
        <strain evidence="1 2">Ou3-Ou53</strain>
    </source>
</reference>
<gene>
    <name evidence="1" type="ORF">NGRA_1712</name>
</gene>
<evidence type="ECO:0000313" key="2">
    <source>
        <dbReference type="Proteomes" id="UP000740883"/>
    </source>
</evidence>
<organism evidence="1 2">
    <name type="scientific">Nosema granulosis</name>
    <dbReference type="NCBI Taxonomy" id="83296"/>
    <lineage>
        <taxon>Eukaryota</taxon>
        <taxon>Fungi</taxon>
        <taxon>Fungi incertae sedis</taxon>
        <taxon>Microsporidia</taxon>
        <taxon>Nosematidae</taxon>
        <taxon>Nosema</taxon>
    </lineage>
</organism>
<comment type="caution">
    <text evidence="1">The sequence shown here is derived from an EMBL/GenBank/DDBJ whole genome shotgun (WGS) entry which is preliminary data.</text>
</comment>
<dbReference type="Proteomes" id="UP000740883">
    <property type="component" value="Unassembled WGS sequence"/>
</dbReference>
<dbReference type="EMBL" id="SBJO01000126">
    <property type="protein sequence ID" value="KAF9762860.1"/>
    <property type="molecule type" value="Genomic_DNA"/>
</dbReference>
<accession>A0A9P6GYD7</accession>
<proteinExistence type="predicted"/>
<evidence type="ECO:0000313" key="1">
    <source>
        <dbReference type="EMBL" id="KAF9762860.1"/>
    </source>
</evidence>
<name>A0A9P6GYD7_9MICR</name>
<keyword evidence="2" id="KW-1185">Reference proteome</keyword>
<sequence length="114" mass="13397">MLVNSSNRAPDATKLGKGLTFRLAKSKADMNRLELWFKVHNISDDKKKISIFLDDEASSLIVKNYQKFQNVTWRQMKGRLKTELHEITMFKILKNRQKINEPKRVLARKSNNYS</sequence>
<protein>
    <submittedName>
        <fullName evidence="1">Uncharacterized protein</fullName>
    </submittedName>
</protein>
<dbReference type="AlphaFoldDB" id="A0A9P6GYD7"/>